<dbReference type="AlphaFoldDB" id="A0A562P6C3"/>
<dbReference type="InterPro" id="IPR011330">
    <property type="entry name" value="Glyco_hydro/deAcase_b/a-brl"/>
</dbReference>
<dbReference type="Gene3D" id="3.20.20.370">
    <property type="entry name" value="Glycoside hydrolase/deacetylase"/>
    <property type="match status" value="1"/>
</dbReference>
<dbReference type="EMBL" id="VLKT01000008">
    <property type="protein sequence ID" value="TWI40008.1"/>
    <property type="molecule type" value="Genomic_DNA"/>
</dbReference>
<evidence type="ECO:0000313" key="4">
    <source>
        <dbReference type="Proteomes" id="UP000317122"/>
    </source>
</evidence>
<evidence type="ECO:0000313" key="3">
    <source>
        <dbReference type="EMBL" id="TWI40008.1"/>
    </source>
</evidence>
<protein>
    <submittedName>
        <fullName evidence="3">Uncharacterized protein DUF3131</fullName>
    </submittedName>
</protein>
<dbReference type="Pfam" id="PF11329">
    <property type="entry name" value="DUF3131"/>
    <property type="match status" value="1"/>
</dbReference>
<dbReference type="GO" id="GO:0005975">
    <property type="term" value="P:carbohydrate metabolic process"/>
    <property type="evidence" value="ECO:0007669"/>
    <property type="project" value="InterPro"/>
</dbReference>
<gene>
    <name evidence="3" type="ORF">IQ26_01612</name>
</gene>
<evidence type="ECO:0000256" key="1">
    <source>
        <dbReference type="SAM" id="SignalP"/>
    </source>
</evidence>
<feature type="signal peptide" evidence="1">
    <location>
        <begin position="1"/>
        <end position="21"/>
    </location>
</feature>
<accession>A0A562P6C3</accession>
<name>A0A562P6C3_9HYPH</name>
<dbReference type="Proteomes" id="UP000317122">
    <property type="component" value="Unassembled WGS sequence"/>
</dbReference>
<dbReference type="InterPro" id="IPR021478">
    <property type="entry name" value="DUF3131"/>
</dbReference>
<reference evidence="3 4" key="1">
    <citation type="journal article" date="2015" name="Stand. Genomic Sci.">
        <title>Genomic Encyclopedia of Bacterial and Archaeal Type Strains, Phase III: the genomes of soil and plant-associated and newly described type strains.</title>
        <authorList>
            <person name="Whitman W.B."/>
            <person name="Woyke T."/>
            <person name="Klenk H.P."/>
            <person name="Zhou Y."/>
            <person name="Lilburn T.G."/>
            <person name="Beck B.J."/>
            <person name="De Vos P."/>
            <person name="Vandamme P."/>
            <person name="Eisen J.A."/>
            <person name="Garrity G."/>
            <person name="Hugenholtz P."/>
            <person name="Kyrpides N.C."/>
        </authorList>
    </citation>
    <scope>NUCLEOTIDE SEQUENCE [LARGE SCALE GENOMIC DNA]</scope>
    <source>
        <strain evidence="3 4">CGMCC 1.2546</strain>
    </source>
</reference>
<feature type="domain" description="DUF3131" evidence="2">
    <location>
        <begin position="563"/>
        <end position="924"/>
    </location>
</feature>
<keyword evidence="4" id="KW-1185">Reference proteome</keyword>
<dbReference type="Gene3D" id="1.50.10.140">
    <property type="match status" value="1"/>
</dbReference>
<dbReference type="OrthoDB" id="7840036at2"/>
<organism evidence="3 4">
    <name type="scientific">Mesorhizobium tianshanense</name>
    <dbReference type="NCBI Taxonomy" id="39844"/>
    <lineage>
        <taxon>Bacteria</taxon>
        <taxon>Pseudomonadati</taxon>
        <taxon>Pseudomonadota</taxon>
        <taxon>Alphaproteobacteria</taxon>
        <taxon>Hyphomicrobiales</taxon>
        <taxon>Phyllobacteriaceae</taxon>
        <taxon>Mesorhizobium</taxon>
    </lineage>
</organism>
<feature type="chain" id="PRO_5021781216" evidence="1">
    <location>
        <begin position="22"/>
        <end position="937"/>
    </location>
</feature>
<dbReference type="SUPFAM" id="SSF88713">
    <property type="entry name" value="Glycoside hydrolase/deacetylase"/>
    <property type="match status" value="1"/>
</dbReference>
<keyword evidence="1" id="KW-0732">Signal</keyword>
<sequence>MNMTRRSALLGALSMPLLAVANKGLSKAAASEPLPNPVIVTISNVGASAQPGRLAGLVASFLTRKVPVTLTVAPVDAAGQALDYHSELARWLRQAIALNPDGIELGIHADTLVSGDPYLQLRQGSDIQAAFSHLINEYQRYQSQAVITALSLTTNSPLRSLQDGASLRASGIRSVIRLSGGIEDTIMLQPADGGYWTTETGLVNTFASPLSSTRPVASGGGLMAPATLASNIATLSANDNPIIVDIPFGTLNGLGDGDLADYGAQVAQSALAAVASGSVRAILPQKLYLQSKDTGNRLVVVRVDDFRVDPDWDPSHIAFVYELIEAGYPVTDGIIPAPQAGLLSRDEVSKAYLRAMSEYRRYDIAAHGWNHTPSELLGNSLRKDFDLIRGGISEVYRSTGRFPVSYIPPNDAFDENTLDALTATGTPLFSADKGDLRRFAGMDERGILHVSNTVKFEKSWSDDIPYRTKDQVLDLIGMDNDAIFCIHPRTANSPEKKALILDALAELSAQRGTKLVNFAEYYAAVSPAMPNVDRIRSARADVSVRDWKKPDQYPLDDGILKADAELAWRYFDWGSKNFNGMVPATSWIESGKQAGYPFATMWDVGTQILATLSAQRLGIIDQPRFETIITRIVAFLRESNFRYAGWKLPHAERALGSQGGQREGFDSADTGRLLVALKILDQHTAGAFPIFDLVSGWTFKPVLKGGEMHMVSKNGRVSSAHANSYAGYAGRGYSLWGESIKPVFDSEDPSRSMDAAIASLAEIQRRGRIATEPHVTEEIELGGSQHGRLMADTLYAAQIKRYRETGTLTCVSECAMAGPPYFTYQGYQLTDHGGQFVVDTLKTSSQARADKMADKLRLVSTKGAYLWYAARPGDYSEKLIALVREQAKMPGLGFSAGVSERTGKLIGVTDVNTNGIVLESIAYILGGRKPFLLSEGA</sequence>
<proteinExistence type="predicted"/>
<comment type="caution">
    <text evidence="3">The sequence shown here is derived from an EMBL/GenBank/DDBJ whole genome shotgun (WGS) entry which is preliminary data.</text>
</comment>
<dbReference type="RefSeq" id="WP_162457890.1">
    <property type="nucleotide sequence ID" value="NZ_BSPF01000115.1"/>
</dbReference>
<evidence type="ECO:0000259" key="2">
    <source>
        <dbReference type="Pfam" id="PF11329"/>
    </source>
</evidence>